<dbReference type="SMART" id="SM00034">
    <property type="entry name" value="CLECT"/>
    <property type="match status" value="1"/>
</dbReference>
<evidence type="ECO:0000256" key="2">
    <source>
        <dbReference type="PROSITE-ProRule" id="PRU00124"/>
    </source>
</evidence>
<proteinExistence type="predicted"/>
<keyword evidence="6" id="KW-1185">Reference proteome</keyword>
<dbReference type="PROSITE" id="PS01209">
    <property type="entry name" value="LDLRA_1"/>
    <property type="match status" value="1"/>
</dbReference>
<evidence type="ECO:0000256" key="1">
    <source>
        <dbReference type="ARBA" id="ARBA00023157"/>
    </source>
</evidence>
<evidence type="ECO:0000313" key="6">
    <source>
        <dbReference type="Proteomes" id="UP001292094"/>
    </source>
</evidence>
<dbReference type="InterPro" id="IPR016186">
    <property type="entry name" value="C-type_lectin-like/link_sf"/>
</dbReference>
<name>A0AAE1PY61_9EUCA</name>
<keyword evidence="3" id="KW-0732">Signal</keyword>
<dbReference type="Gene3D" id="3.10.100.10">
    <property type="entry name" value="Mannose-Binding Protein A, subunit A"/>
    <property type="match status" value="1"/>
</dbReference>
<evidence type="ECO:0000259" key="4">
    <source>
        <dbReference type="PROSITE" id="PS50041"/>
    </source>
</evidence>
<feature type="signal peptide" evidence="3">
    <location>
        <begin position="1"/>
        <end position="28"/>
    </location>
</feature>
<feature type="chain" id="PRO_5042100814" description="C-type lectin domain-containing protein" evidence="3">
    <location>
        <begin position="29"/>
        <end position="347"/>
    </location>
</feature>
<dbReference type="SMART" id="SM00192">
    <property type="entry name" value="LDLa"/>
    <property type="match status" value="1"/>
</dbReference>
<protein>
    <recommendedName>
        <fullName evidence="4">C-type lectin domain-containing protein</fullName>
    </recommendedName>
</protein>
<keyword evidence="1" id="KW-1015">Disulfide bond</keyword>
<dbReference type="InterPro" id="IPR002172">
    <property type="entry name" value="LDrepeatLR_classA_rpt"/>
</dbReference>
<dbReference type="InterPro" id="IPR001304">
    <property type="entry name" value="C-type_lectin-like"/>
</dbReference>
<dbReference type="Proteomes" id="UP001292094">
    <property type="component" value="Unassembled WGS sequence"/>
</dbReference>
<evidence type="ECO:0000256" key="3">
    <source>
        <dbReference type="SAM" id="SignalP"/>
    </source>
</evidence>
<dbReference type="EMBL" id="JAWZYT010001008">
    <property type="protein sequence ID" value="KAK4316599.1"/>
    <property type="molecule type" value="Genomic_DNA"/>
</dbReference>
<dbReference type="InterPro" id="IPR023415">
    <property type="entry name" value="LDLR_class-A_CS"/>
</dbReference>
<dbReference type="SUPFAM" id="SSF56436">
    <property type="entry name" value="C-type lectin-like"/>
    <property type="match status" value="1"/>
</dbReference>
<dbReference type="PROSITE" id="PS50041">
    <property type="entry name" value="C_TYPE_LECTIN_2"/>
    <property type="match status" value="1"/>
</dbReference>
<comment type="caution">
    <text evidence="2">Lacks conserved residue(s) required for the propagation of feature annotation.</text>
</comment>
<dbReference type="AlphaFoldDB" id="A0AAE1PY61"/>
<dbReference type="Pfam" id="PF00059">
    <property type="entry name" value="Lectin_C"/>
    <property type="match status" value="1"/>
</dbReference>
<dbReference type="PROSITE" id="PS50068">
    <property type="entry name" value="LDLRA_2"/>
    <property type="match status" value="1"/>
</dbReference>
<dbReference type="InterPro" id="IPR016187">
    <property type="entry name" value="CTDL_fold"/>
</dbReference>
<organism evidence="5 6">
    <name type="scientific">Petrolisthes manimaculis</name>
    <dbReference type="NCBI Taxonomy" id="1843537"/>
    <lineage>
        <taxon>Eukaryota</taxon>
        <taxon>Metazoa</taxon>
        <taxon>Ecdysozoa</taxon>
        <taxon>Arthropoda</taxon>
        <taxon>Crustacea</taxon>
        <taxon>Multicrustacea</taxon>
        <taxon>Malacostraca</taxon>
        <taxon>Eumalacostraca</taxon>
        <taxon>Eucarida</taxon>
        <taxon>Decapoda</taxon>
        <taxon>Pleocyemata</taxon>
        <taxon>Anomura</taxon>
        <taxon>Galatheoidea</taxon>
        <taxon>Porcellanidae</taxon>
        <taxon>Petrolisthes</taxon>
    </lineage>
</organism>
<evidence type="ECO:0000313" key="5">
    <source>
        <dbReference type="EMBL" id="KAK4316599.1"/>
    </source>
</evidence>
<sequence length="347" mass="38275">MAVMGVDSLTTLTPLLLLLSLFLAMAAGNTCTDDDEIQCGGGEDKCIPLRYICDSDGDCDNEYDEDTPLCQVWRNDECDKGQAMCTRLGSGSCISIMEYCSMSDPPCQGNLDQRICQMLHDNVVDRLENIQITTISGWVNNLVRSERLGEEFALLLNRTMGHQSCPPMYTLVGDQCLSLFFIGSVSWGEAGAFCETLGGELITFKNATHYAEVVTHLKEAQLTSDFWIGGRYPNESLGWSWIDDSPMQLGTPYWAIRHTGDCLTRNVTYPELGETREANAGECYNYVQAPRNYLQGRCVSITYNHYYYMSDEDCLSKRSPLCVLTETAGTYGIGGGGVGGVAQLSLP</sequence>
<gene>
    <name evidence="5" type="ORF">Pmani_012260</name>
</gene>
<reference evidence="5" key="1">
    <citation type="submission" date="2023-11" db="EMBL/GenBank/DDBJ databases">
        <title>Genome assemblies of two species of porcelain crab, Petrolisthes cinctipes and Petrolisthes manimaculis (Anomura: Porcellanidae).</title>
        <authorList>
            <person name="Angst P."/>
        </authorList>
    </citation>
    <scope>NUCLEOTIDE SEQUENCE</scope>
    <source>
        <strain evidence="5">PB745_02</strain>
        <tissue evidence="5">Gill</tissue>
    </source>
</reference>
<comment type="caution">
    <text evidence="5">The sequence shown here is derived from an EMBL/GenBank/DDBJ whole genome shotgun (WGS) entry which is preliminary data.</text>
</comment>
<dbReference type="CDD" id="cd00037">
    <property type="entry name" value="CLECT"/>
    <property type="match status" value="1"/>
</dbReference>
<feature type="domain" description="C-type lectin" evidence="4">
    <location>
        <begin position="172"/>
        <end position="323"/>
    </location>
</feature>
<dbReference type="Gene3D" id="2.40.128.620">
    <property type="match status" value="1"/>
</dbReference>
<accession>A0AAE1PY61</accession>